<reference evidence="1 2" key="1">
    <citation type="submission" date="2018-12" db="EMBL/GenBank/DDBJ databases">
        <title>Genome sequencing of Prevotella sp. KCOM 3155 (= JS262).</title>
        <authorList>
            <person name="Kook J.-K."/>
            <person name="Park S.-N."/>
            <person name="Lim Y.K."/>
        </authorList>
    </citation>
    <scope>NUCLEOTIDE SEQUENCE [LARGE SCALE GENOMIC DNA]</scope>
    <source>
        <strain evidence="1 2">KCOM 3155</strain>
    </source>
</reference>
<dbReference type="Proteomes" id="UP000278983">
    <property type="component" value="Unassembled WGS sequence"/>
</dbReference>
<dbReference type="RefSeq" id="WP_126677931.1">
    <property type="nucleotide sequence ID" value="NZ_CAUUVU010000006.1"/>
</dbReference>
<evidence type="ECO:0000313" key="1">
    <source>
        <dbReference type="EMBL" id="RUL58877.1"/>
    </source>
</evidence>
<dbReference type="InterPro" id="IPR027848">
    <property type="entry name" value="DUF4494"/>
</dbReference>
<dbReference type="EMBL" id="RYYU01000001">
    <property type="protein sequence ID" value="RUL58877.1"/>
    <property type="molecule type" value="Genomic_DNA"/>
</dbReference>
<dbReference type="Pfam" id="PF14902">
    <property type="entry name" value="DUF4494"/>
    <property type="match status" value="1"/>
</dbReference>
<dbReference type="AlphaFoldDB" id="A0A3S0P7P5"/>
<name>A0A3S0P7P5_9BACT</name>
<dbReference type="OrthoDB" id="954784at2"/>
<proteinExistence type="predicted"/>
<organism evidence="1 2">
    <name type="scientific">Prevotella koreensis</name>
    <dbReference type="NCBI Taxonomy" id="2490854"/>
    <lineage>
        <taxon>Bacteria</taxon>
        <taxon>Pseudomonadati</taxon>
        <taxon>Bacteroidota</taxon>
        <taxon>Bacteroidia</taxon>
        <taxon>Bacteroidales</taxon>
        <taxon>Prevotellaceae</taxon>
        <taxon>Prevotella</taxon>
    </lineage>
</organism>
<comment type="caution">
    <text evidence="1">The sequence shown here is derived from an EMBL/GenBank/DDBJ whole genome shotgun (WGS) entry which is preliminary data.</text>
</comment>
<sequence length="163" mass="18953">MRSRTTKWFETKVRFEKVMEDGQQKFVNELYVMDALSFTEAEQRITEEMATYISGEFNVISIRPTPYDEIFFSDAPSDDRWFRAKLNFITLDEKSGKEKRTAVNYLVQGSSLQSALKNIEAVMGTTMVDYVVVGLTETLIMDVFEYTVAENKEDKEIEEFKES</sequence>
<keyword evidence="2" id="KW-1185">Reference proteome</keyword>
<accession>A0A3S0P7P5</accession>
<evidence type="ECO:0000313" key="2">
    <source>
        <dbReference type="Proteomes" id="UP000278983"/>
    </source>
</evidence>
<protein>
    <submittedName>
        <fullName evidence="1">DUF4494 domain-containing protein</fullName>
    </submittedName>
</protein>
<gene>
    <name evidence="1" type="ORF">EHV08_03230</name>
</gene>